<evidence type="ECO:0000256" key="2">
    <source>
        <dbReference type="ARBA" id="ARBA00004240"/>
    </source>
</evidence>
<keyword evidence="4" id="KW-0256">Endoplasmic reticulum</keyword>
<gene>
    <name evidence="7" type="ORF">BDV24DRAFT_145565</name>
</gene>
<dbReference type="PANTHER" id="PTHR48182">
    <property type="entry name" value="PROTEIN SERAC1"/>
    <property type="match status" value="1"/>
</dbReference>
<dbReference type="GO" id="GO:0016020">
    <property type="term" value="C:membrane"/>
    <property type="evidence" value="ECO:0007669"/>
    <property type="project" value="UniProtKB-SubCell"/>
</dbReference>
<evidence type="ECO:0000256" key="6">
    <source>
        <dbReference type="ARBA" id="ARBA00023136"/>
    </source>
</evidence>
<dbReference type="GO" id="GO:0005783">
    <property type="term" value="C:endoplasmic reticulum"/>
    <property type="evidence" value="ECO:0007669"/>
    <property type="project" value="UniProtKB-SubCell"/>
</dbReference>
<dbReference type="AlphaFoldDB" id="A0A5N6XMY5"/>
<sequence>MALSVAEINHQENPYNPENATMDFVFVHAKHNPPWIAPYAEEPWPNKLAAEFPTARILTFEYNAKVKDKRGISEQTSDDNTYAWELLDFLSVYRKSDAVDNRPILFICHGLGELVCYKALTMSTQRLELYLRDLWSTSKVITYCRTSDSITIETGLLAPTVLRTSSQNEPSSSLPTL</sequence>
<name>A0A5N6XMY5_9EURO</name>
<proteinExistence type="predicted"/>
<keyword evidence="6" id="KW-0472">Membrane</keyword>
<dbReference type="GO" id="GO:0005739">
    <property type="term" value="C:mitochondrion"/>
    <property type="evidence" value="ECO:0007669"/>
    <property type="project" value="UniProtKB-SubCell"/>
</dbReference>
<dbReference type="EMBL" id="ML737258">
    <property type="protein sequence ID" value="KAE8334605.1"/>
    <property type="molecule type" value="Genomic_DNA"/>
</dbReference>
<evidence type="ECO:0000256" key="3">
    <source>
        <dbReference type="ARBA" id="ARBA00004370"/>
    </source>
</evidence>
<reference evidence="7" key="1">
    <citation type="submission" date="2019-04" db="EMBL/GenBank/DDBJ databases">
        <title>Friends and foes A comparative genomics study of 23 Aspergillus species from section Flavi.</title>
        <authorList>
            <consortium name="DOE Joint Genome Institute"/>
            <person name="Kjaerbolling I."/>
            <person name="Vesth T."/>
            <person name="Frisvad J.C."/>
            <person name="Nybo J.L."/>
            <person name="Theobald S."/>
            <person name="Kildgaard S."/>
            <person name="Isbrandt T."/>
            <person name="Kuo A."/>
            <person name="Sato A."/>
            <person name="Lyhne E.K."/>
            <person name="Kogle M.E."/>
            <person name="Wiebenga A."/>
            <person name="Kun R.S."/>
            <person name="Lubbers R.J."/>
            <person name="Makela M.R."/>
            <person name="Barry K."/>
            <person name="Chovatia M."/>
            <person name="Clum A."/>
            <person name="Daum C."/>
            <person name="Haridas S."/>
            <person name="He G."/>
            <person name="LaButti K."/>
            <person name="Lipzen A."/>
            <person name="Mondo S."/>
            <person name="Riley R."/>
            <person name="Salamov A."/>
            <person name="Simmons B.A."/>
            <person name="Magnuson J.K."/>
            <person name="Henrissat B."/>
            <person name="Mortensen U.H."/>
            <person name="Larsen T.O."/>
            <person name="Devries R.P."/>
            <person name="Grigoriev I.V."/>
            <person name="Machida M."/>
            <person name="Baker S.E."/>
            <person name="Andersen M.R."/>
        </authorList>
    </citation>
    <scope>NUCLEOTIDE SEQUENCE</scope>
    <source>
        <strain evidence="7">CBS 117612</strain>
    </source>
</reference>
<evidence type="ECO:0000256" key="4">
    <source>
        <dbReference type="ARBA" id="ARBA00022824"/>
    </source>
</evidence>
<evidence type="ECO:0000313" key="7">
    <source>
        <dbReference type="EMBL" id="KAE8334605.1"/>
    </source>
</evidence>
<evidence type="ECO:0000256" key="5">
    <source>
        <dbReference type="ARBA" id="ARBA00023128"/>
    </source>
</evidence>
<protein>
    <submittedName>
        <fullName evidence="7">Uncharacterized protein</fullName>
    </submittedName>
</protein>
<evidence type="ECO:0000256" key="1">
    <source>
        <dbReference type="ARBA" id="ARBA00004173"/>
    </source>
</evidence>
<dbReference type="Proteomes" id="UP000325558">
    <property type="component" value="Unassembled WGS sequence"/>
</dbReference>
<organism evidence="7">
    <name type="scientific">Aspergillus arachidicola</name>
    <dbReference type="NCBI Taxonomy" id="656916"/>
    <lineage>
        <taxon>Eukaryota</taxon>
        <taxon>Fungi</taxon>
        <taxon>Dikarya</taxon>
        <taxon>Ascomycota</taxon>
        <taxon>Pezizomycotina</taxon>
        <taxon>Eurotiomycetes</taxon>
        <taxon>Eurotiomycetidae</taxon>
        <taxon>Eurotiales</taxon>
        <taxon>Aspergillaceae</taxon>
        <taxon>Aspergillus</taxon>
        <taxon>Aspergillus subgen. Circumdati</taxon>
    </lineage>
</organism>
<dbReference type="InterPro" id="IPR052374">
    <property type="entry name" value="SERAC1"/>
</dbReference>
<dbReference type="PANTHER" id="PTHR48182:SF2">
    <property type="entry name" value="PROTEIN SERAC1"/>
    <property type="match status" value="1"/>
</dbReference>
<accession>A0A5N6XMY5</accession>
<keyword evidence="5" id="KW-0496">Mitochondrion</keyword>
<comment type="subcellular location">
    <subcellularLocation>
        <location evidence="2">Endoplasmic reticulum</location>
    </subcellularLocation>
    <subcellularLocation>
        <location evidence="3">Membrane</location>
    </subcellularLocation>
    <subcellularLocation>
        <location evidence="1">Mitochondrion</location>
    </subcellularLocation>
</comment>
<dbReference type="OrthoDB" id="427518at2759"/>